<evidence type="ECO:0000313" key="1">
    <source>
        <dbReference type="EMBL" id="MCI29229.1"/>
    </source>
</evidence>
<organism evidence="1 2">
    <name type="scientific">Trifolium medium</name>
    <dbReference type="NCBI Taxonomy" id="97028"/>
    <lineage>
        <taxon>Eukaryota</taxon>
        <taxon>Viridiplantae</taxon>
        <taxon>Streptophyta</taxon>
        <taxon>Embryophyta</taxon>
        <taxon>Tracheophyta</taxon>
        <taxon>Spermatophyta</taxon>
        <taxon>Magnoliopsida</taxon>
        <taxon>eudicotyledons</taxon>
        <taxon>Gunneridae</taxon>
        <taxon>Pentapetalae</taxon>
        <taxon>rosids</taxon>
        <taxon>fabids</taxon>
        <taxon>Fabales</taxon>
        <taxon>Fabaceae</taxon>
        <taxon>Papilionoideae</taxon>
        <taxon>50 kb inversion clade</taxon>
        <taxon>NPAAA clade</taxon>
        <taxon>Hologalegina</taxon>
        <taxon>IRL clade</taxon>
        <taxon>Trifolieae</taxon>
        <taxon>Trifolium</taxon>
    </lineage>
</organism>
<keyword evidence="2" id="KW-1185">Reference proteome</keyword>
<dbReference type="EMBL" id="LXQA010171166">
    <property type="protein sequence ID" value="MCI29229.1"/>
    <property type="molecule type" value="Genomic_DNA"/>
</dbReference>
<name>A0A392QZ25_9FABA</name>
<protein>
    <submittedName>
        <fullName evidence="1">Uncharacterized protein</fullName>
    </submittedName>
</protein>
<dbReference type="AlphaFoldDB" id="A0A392QZ25"/>
<feature type="non-terminal residue" evidence="1">
    <location>
        <position position="60"/>
    </location>
</feature>
<proteinExistence type="predicted"/>
<dbReference type="Proteomes" id="UP000265520">
    <property type="component" value="Unassembled WGS sequence"/>
</dbReference>
<reference evidence="1 2" key="1">
    <citation type="journal article" date="2018" name="Front. Plant Sci.">
        <title>Red Clover (Trifolium pratense) and Zigzag Clover (T. medium) - A Picture of Genomic Similarities and Differences.</title>
        <authorList>
            <person name="Dluhosova J."/>
            <person name="Istvanek J."/>
            <person name="Nedelnik J."/>
            <person name="Repkova J."/>
        </authorList>
    </citation>
    <scope>NUCLEOTIDE SEQUENCE [LARGE SCALE GENOMIC DNA]</scope>
    <source>
        <strain evidence="2">cv. 10/8</strain>
        <tissue evidence="1">Leaf</tissue>
    </source>
</reference>
<sequence>MRNESVDVAGTVAMIVWCIWHNINNWVWNGIKDTAKDVAMRAVHMIGEWRAVGLGIGQAG</sequence>
<comment type="caution">
    <text evidence="1">The sequence shown here is derived from an EMBL/GenBank/DDBJ whole genome shotgun (WGS) entry which is preliminary data.</text>
</comment>
<evidence type="ECO:0000313" key="2">
    <source>
        <dbReference type="Proteomes" id="UP000265520"/>
    </source>
</evidence>
<accession>A0A392QZ25</accession>